<dbReference type="RefSeq" id="WP_152867138.1">
    <property type="nucleotide sequence ID" value="NZ_VMNX01000163.1"/>
</dbReference>
<proteinExistence type="predicted"/>
<dbReference type="EMBL" id="VMNX01000163">
    <property type="protein sequence ID" value="MPY52965.1"/>
    <property type="molecule type" value="Genomic_DNA"/>
</dbReference>
<evidence type="ECO:0000313" key="1">
    <source>
        <dbReference type="EMBL" id="MPY52965.1"/>
    </source>
</evidence>
<name>A0A5N8X3D0_9ACTN</name>
<keyword evidence="2" id="KW-1185">Reference proteome</keyword>
<comment type="caution">
    <text evidence="1">The sequence shown here is derived from an EMBL/GenBank/DDBJ whole genome shotgun (WGS) entry which is preliminary data.</text>
</comment>
<protein>
    <submittedName>
        <fullName evidence="1">Uncharacterized protein</fullName>
    </submittedName>
</protein>
<accession>A0A5N8X3D0</accession>
<sequence length="62" mass="7137">MRVRMAIAELCESLLLALVRILLPTQGRHRAVHDQPSGSERTLTAPQRERRLRRWHGVEVAV</sequence>
<dbReference type="AlphaFoldDB" id="A0A5N8X3D0"/>
<reference evidence="1 2" key="1">
    <citation type="submission" date="2019-09" db="EMBL/GenBank/DDBJ databases">
        <authorList>
            <person name="Duangmal K."/>
            <person name="Teo W.F.A."/>
            <person name="Lipun K."/>
        </authorList>
    </citation>
    <scope>NUCLEOTIDE SEQUENCE [LARGE SCALE GENOMIC DNA]</scope>
    <source>
        <strain evidence="1 2">K1PN6</strain>
    </source>
</reference>
<organism evidence="1 2">
    <name type="scientific">Streptomyces acidicola</name>
    <dbReference type="NCBI Taxonomy" id="2596892"/>
    <lineage>
        <taxon>Bacteria</taxon>
        <taxon>Bacillati</taxon>
        <taxon>Actinomycetota</taxon>
        <taxon>Actinomycetes</taxon>
        <taxon>Kitasatosporales</taxon>
        <taxon>Streptomycetaceae</taxon>
        <taxon>Streptomyces</taxon>
    </lineage>
</organism>
<dbReference type="Proteomes" id="UP000373149">
    <property type="component" value="Unassembled WGS sequence"/>
</dbReference>
<gene>
    <name evidence="1" type="ORF">FPZ41_32140</name>
</gene>
<evidence type="ECO:0000313" key="2">
    <source>
        <dbReference type="Proteomes" id="UP000373149"/>
    </source>
</evidence>